<dbReference type="EMBL" id="CM037157">
    <property type="protein sequence ID" value="KAH7850286.1"/>
    <property type="molecule type" value="Genomic_DNA"/>
</dbReference>
<evidence type="ECO:0000313" key="2">
    <source>
        <dbReference type="Proteomes" id="UP000828048"/>
    </source>
</evidence>
<sequence length="253" mass="28075">MGIKLWLVLAILTAISPLFVIYPAVIKYISPAAPVGPPQPSSVARLGADLTEMECSVLCFGRKQSMVDYLVYHGNDFNSKKWELDVTCRMAISDAVDFLEANYNEVQVSTSSREHFQRTGGLGIVIWDFNGRFRAARDVHLGNIMEPMIIEALAARESLLFAQELGLQRMILEGDYQQVAKLIQRKEDWYSNIGVLISDINRLRQSVSELEVSLVTRSDNSVAHCVAKNVVGGSGSRKWEFDPPAAVISPSRG</sequence>
<keyword evidence="2" id="KW-1185">Reference proteome</keyword>
<evidence type="ECO:0000313" key="1">
    <source>
        <dbReference type="EMBL" id="KAH7850286.1"/>
    </source>
</evidence>
<gene>
    <name evidence="1" type="ORF">Vadar_030442</name>
</gene>
<proteinExistence type="predicted"/>
<protein>
    <submittedName>
        <fullName evidence="1">Uncharacterized protein</fullName>
    </submittedName>
</protein>
<name>A0ACB7YAA9_9ERIC</name>
<comment type="caution">
    <text evidence="1">The sequence shown here is derived from an EMBL/GenBank/DDBJ whole genome shotgun (WGS) entry which is preliminary data.</text>
</comment>
<dbReference type="Proteomes" id="UP000828048">
    <property type="component" value="Chromosome 7"/>
</dbReference>
<organism evidence="1 2">
    <name type="scientific">Vaccinium darrowii</name>
    <dbReference type="NCBI Taxonomy" id="229202"/>
    <lineage>
        <taxon>Eukaryota</taxon>
        <taxon>Viridiplantae</taxon>
        <taxon>Streptophyta</taxon>
        <taxon>Embryophyta</taxon>
        <taxon>Tracheophyta</taxon>
        <taxon>Spermatophyta</taxon>
        <taxon>Magnoliopsida</taxon>
        <taxon>eudicotyledons</taxon>
        <taxon>Gunneridae</taxon>
        <taxon>Pentapetalae</taxon>
        <taxon>asterids</taxon>
        <taxon>Ericales</taxon>
        <taxon>Ericaceae</taxon>
        <taxon>Vaccinioideae</taxon>
        <taxon>Vaccinieae</taxon>
        <taxon>Vaccinium</taxon>
    </lineage>
</organism>
<accession>A0ACB7YAA9</accession>
<reference evidence="1 2" key="1">
    <citation type="journal article" date="2021" name="Hortic Res">
        <title>High-quality reference genome and annotation aids understanding of berry development for evergreen blueberry (Vaccinium darrowii).</title>
        <authorList>
            <person name="Yu J."/>
            <person name="Hulse-Kemp A.M."/>
            <person name="Babiker E."/>
            <person name="Staton M."/>
        </authorList>
    </citation>
    <scope>NUCLEOTIDE SEQUENCE [LARGE SCALE GENOMIC DNA]</scope>
    <source>
        <strain evidence="2">cv. NJ 8807/NJ 8810</strain>
        <tissue evidence="1">Young leaf</tissue>
    </source>
</reference>